<dbReference type="PANTHER" id="PTHR46689">
    <property type="entry name" value="MEMBRANE PROTEIN, PUTATIVE-RELATED"/>
    <property type="match status" value="1"/>
</dbReference>
<dbReference type="EMBL" id="BSYA01000001">
    <property type="protein sequence ID" value="GMG22627.1"/>
    <property type="molecule type" value="Genomic_DNA"/>
</dbReference>
<dbReference type="InterPro" id="IPR043904">
    <property type="entry name" value="PhoD_2-like"/>
</dbReference>
<name>A0AAN5BRN6_ASPOZ</name>
<dbReference type="Pfam" id="PF19050">
    <property type="entry name" value="PhoD_2"/>
    <property type="match status" value="2"/>
</dbReference>
<dbReference type="InterPro" id="IPR018946">
    <property type="entry name" value="PhoD-like_MPP"/>
</dbReference>
<feature type="compositionally biased region" description="Low complexity" evidence="1">
    <location>
        <begin position="545"/>
        <end position="554"/>
    </location>
</feature>
<sequence>MRFQPHLFLKCGPLLRYGGLKRVRIDGPNGPFDKETWRGSVLIVTRDSLSSYEPPPTLRLFSQPMDLLPPPPTELNGEDAKLAPEYVDPTAGLTKSGRDGRPLYVKPVDHTEEELDLSCIENDDGIYEMSPSIIDYSSEGIKQPIPANRVHSMDGETAGFYKEVAGARLYADPGRDVTFWRFNIEIELGNTQQRIAYRLNQGPALGFWVPARGQTMNIMYHTCNGFTPGVDSNKLCGPDPLWRDVLNEHQTRPFHVMVGGGDQIFNDKITAESRFFQEWVKMKDIHEKYDTPLNMEFKAELENSFLEHYSRWFSQGLYSLANSQIPMVNLWNDHEIIEGFGSYPDEFMSTPVISGLGNIAFKYYLLFQHHSVPEETEADEPSWLLGALPGPRKSLGKAGLFGGFVNKSGSKVEIFDDHWTAKHHKSERQYLIEDLQDLAADKSVRVTILRLNLPKDKDYRYMPNIISSAIADMPETEMVSDTLNKRNRVHHLDTNTDEDMIPIFTQDVNNKPRNNKRLLPRRNWCSIRATLSLTRGDRPQGSGGLLRRLSGRGRPPTKDFNLGGNPVGRRMSMDGPFPPAETGDSYFPPPPDSRPAPFLRRPTNLSQKASKKAAKQGDDGVGAFVNLEGGLAISLNMELNPKDPSGITTPYKLLVPMLRYEGNEYDPPAAPVAKGWKRWLSVRRSRREKQNVEDTEAEEGFSDEEDEDEHDQYENHGRSAGREHEYIAGRDAPPETIVPVANPGELEYDGVAETSRRRKWFGR</sequence>
<feature type="compositionally biased region" description="Basic and acidic residues" evidence="1">
    <location>
        <begin position="712"/>
        <end position="728"/>
    </location>
</feature>
<feature type="region of interest" description="Disordered" evidence="1">
    <location>
        <begin position="535"/>
        <end position="621"/>
    </location>
</feature>
<dbReference type="Proteomes" id="UP001165205">
    <property type="component" value="Unassembled WGS sequence"/>
</dbReference>
<comment type="caution">
    <text evidence="3">The sequence shown here is derived from an EMBL/GenBank/DDBJ whole genome shotgun (WGS) entry which is preliminary data.</text>
</comment>
<evidence type="ECO:0000256" key="1">
    <source>
        <dbReference type="SAM" id="MobiDB-lite"/>
    </source>
</evidence>
<dbReference type="CDD" id="cd07389">
    <property type="entry name" value="MPP_PhoD"/>
    <property type="match status" value="1"/>
</dbReference>
<dbReference type="GO" id="GO:0016020">
    <property type="term" value="C:membrane"/>
    <property type="evidence" value="ECO:0007669"/>
    <property type="project" value="TreeGrafter"/>
</dbReference>
<dbReference type="PANTHER" id="PTHR46689:SF1">
    <property type="entry name" value="PHOD-LIKE PHOSPHATASE DOMAIN-CONTAINING PROTEIN"/>
    <property type="match status" value="1"/>
</dbReference>
<organism evidence="3 4">
    <name type="scientific">Aspergillus oryzae</name>
    <name type="common">Yellow koji mold</name>
    <dbReference type="NCBI Taxonomy" id="5062"/>
    <lineage>
        <taxon>Eukaryota</taxon>
        <taxon>Fungi</taxon>
        <taxon>Dikarya</taxon>
        <taxon>Ascomycota</taxon>
        <taxon>Pezizomycotina</taxon>
        <taxon>Eurotiomycetes</taxon>
        <taxon>Eurotiomycetidae</taxon>
        <taxon>Eurotiales</taxon>
        <taxon>Aspergillaceae</taxon>
        <taxon>Aspergillus</taxon>
        <taxon>Aspergillus subgen. Circumdati</taxon>
    </lineage>
</organism>
<reference evidence="3" key="1">
    <citation type="submission" date="2023-04" db="EMBL/GenBank/DDBJ databases">
        <title>Aspergillus oryzae NBRC 4228.</title>
        <authorList>
            <person name="Ichikawa N."/>
            <person name="Sato H."/>
            <person name="Tonouchi N."/>
        </authorList>
    </citation>
    <scope>NUCLEOTIDE SEQUENCE</scope>
    <source>
        <strain evidence="3">NBRC 4228</strain>
    </source>
</reference>
<feature type="domain" description="PhoD-like phosphatase" evidence="2">
    <location>
        <begin position="392"/>
        <end position="528"/>
    </location>
</feature>
<accession>A0AAN5BRN6</accession>
<evidence type="ECO:0000259" key="2">
    <source>
        <dbReference type="Pfam" id="PF19050"/>
    </source>
</evidence>
<proteinExistence type="predicted"/>
<evidence type="ECO:0000313" key="4">
    <source>
        <dbReference type="Proteomes" id="UP001165205"/>
    </source>
</evidence>
<dbReference type="Gene3D" id="3.60.21.70">
    <property type="entry name" value="PhoD-like phosphatase"/>
    <property type="match status" value="1"/>
</dbReference>
<protein>
    <submittedName>
        <fullName evidence="3">Unnamed protein product</fullName>
    </submittedName>
</protein>
<evidence type="ECO:0000313" key="3">
    <source>
        <dbReference type="EMBL" id="GMG22627.1"/>
    </source>
</evidence>
<feature type="domain" description="PhoD-like phosphatase" evidence="2">
    <location>
        <begin position="215"/>
        <end position="373"/>
    </location>
</feature>
<feature type="compositionally biased region" description="Acidic residues" evidence="1">
    <location>
        <begin position="693"/>
        <end position="711"/>
    </location>
</feature>
<dbReference type="InterPro" id="IPR038607">
    <property type="entry name" value="PhoD-like_sf"/>
</dbReference>
<feature type="region of interest" description="Disordered" evidence="1">
    <location>
        <begin position="684"/>
        <end position="745"/>
    </location>
</feature>
<dbReference type="AlphaFoldDB" id="A0AAN5BRN6"/>
<gene>
    <name evidence="3" type="ORF">Aory04_000023600</name>
</gene>